<proteinExistence type="predicted"/>
<feature type="compositionally biased region" description="Basic residues" evidence="1">
    <location>
        <begin position="61"/>
        <end position="71"/>
    </location>
</feature>
<comment type="caution">
    <text evidence="2">The sequence shown here is derived from an EMBL/GenBank/DDBJ whole genome shotgun (WGS) entry which is preliminary data.</text>
</comment>
<evidence type="ECO:0000256" key="1">
    <source>
        <dbReference type="SAM" id="MobiDB-lite"/>
    </source>
</evidence>
<name>A0AAD2FUJ6_9STRA</name>
<dbReference type="AlphaFoldDB" id="A0AAD2FUJ6"/>
<feature type="region of interest" description="Disordered" evidence="1">
    <location>
        <begin position="52"/>
        <end position="76"/>
    </location>
</feature>
<sequence>MLSMATGERRQHKYFCHCFMILTWDFMCRANNTVTILIDQMQWHGDHLEIELSPQKDTKKGEKKRLPRRLHANPQQPGACPIVALALYLGLMAGRLEMNGLLFSRELPAQTFHGWAKQDPQRPRE</sequence>
<protein>
    <submittedName>
        <fullName evidence="2">Uncharacterized protein</fullName>
    </submittedName>
</protein>
<dbReference type="EMBL" id="CAKOGP040001807">
    <property type="protein sequence ID" value="CAJ1952605.1"/>
    <property type="molecule type" value="Genomic_DNA"/>
</dbReference>
<keyword evidence="3" id="KW-1185">Reference proteome</keyword>
<organism evidence="2 3">
    <name type="scientific">Cylindrotheca closterium</name>
    <dbReference type="NCBI Taxonomy" id="2856"/>
    <lineage>
        <taxon>Eukaryota</taxon>
        <taxon>Sar</taxon>
        <taxon>Stramenopiles</taxon>
        <taxon>Ochrophyta</taxon>
        <taxon>Bacillariophyta</taxon>
        <taxon>Bacillariophyceae</taxon>
        <taxon>Bacillariophycidae</taxon>
        <taxon>Bacillariales</taxon>
        <taxon>Bacillariaceae</taxon>
        <taxon>Cylindrotheca</taxon>
    </lineage>
</organism>
<reference evidence="2" key="1">
    <citation type="submission" date="2023-08" db="EMBL/GenBank/DDBJ databases">
        <authorList>
            <person name="Audoor S."/>
            <person name="Bilcke G."/>
        </authorList>
    </citation>
    <scope>NUCLEOTIDE SEQUENCE</scope>
</reference>
<evidence type="ECO:0000313" key="2">
    <source>
        <dbReference type="EMBL" id="CAJ1952605.1"/>
    </source>
</evidence>
<evidence type="ECO:0000313" key="3">
    <source>
        <dbReference type="Proteomes" id="UP001295423"/>
    </source>
</evidence>
<gene>
    <name evidence="2" type="ORF">CYCCA115_LOCUS13632</name>
</gene>
<dbReference type="Proteomes" id="UP001295423">
    <property type="component" value="Unassembled WGS sequence"/>
</dbReference>
<accession>A0AAD2FUJ6</accession>